<feature type="transmembrane region" description="Helical" evidence="9">
    <location>
        <begin position="261"/>
        <end position="283"/>
    </location>
</feature>
<dbReference type="Pfam" id="PF01794">
    <property type="entry name" value="Ferric_reduct"/>
    <property type="match status" value="1"/>
</dbReference>
<dbReference type="InterPro" id="IPR013130">
    <property type="entry name" value="Fe3_Rdtase_TM_dom"/>
</dbReference>
<dbReference type="EMBL" id="LWDD02000690">
    <property type="protein sequence ID" value="KAE8257036.1"/>
    <property type="molecule type" value="Genomic_DNA"/>
</dbReference>
<feature type="transmembrane region" description="Helical" evidence="9">
    <location>
        <begin position="51"/>
        <end position="69"/>
    </location>
</feature>
<dbReference type="GO" id="GO:0000293">
    <property type="term" value="F:ferric-chelate reductase activity"/>
    <property type="evidence" value="ECO:0007669"/>
    <property type="project" value="UniProtKB-ARBA"/>
</dbReference>
<dbReference type="Proteomes" id="UP000077671">
    <property type="component" value="Unassembled WGS sequence"/>
</dbReference>
<evidence type="ECO:0000313" key="15">
    <source>
        <dbReference type="Proteomes" id="UP000077671"/>
    </source>
</evidence>
<evidence type="ECO:0000256" key="7">
    <source>
        <dbReference type="ARBA" id="ARBA00023065"/>
    </source>
</evidence>
<feature type="domain" description="Ferric reductase NAD binding" evidence="12">
    <location>
        <begin position="479"/>
        <end position="645"/>
    </location>
</feature>
<dbReference type="PANTHER" id="PTHR32361">
    <property type="entry name" value="FERRIC/CUPRIC REDUCTASE TRANSMEMBRANE COMPONENT"/>
    <property type="match status" value="1"/>
</dbReference>
<evidence type="ECO:0000256" key="4">
    <source>
        <dbReference type="ARBA" id="ARBA00022982"/>
    </source>
</evidence>
<feature type="transmembrane region" description="Helical" evidence="9">
    <location>
        <begin position="219"/>
        <end position="241"/>
    </location>
</feature>
<evidence type="ECO:0000256" key="8">
    <source>
        <dbReference type="ARBA" id="ARBA00023136"/>
    </source>
</evidence>
<dbReference type="GO" id="GO:0006879">
    <property type="term" value="P:intracellular iron ion homeostasis"/>
    <property type="evidence" value="ECO:0007669"/>
    <property type="project" value="TreeGrafter"/>
</dbReference>
<feature type="domain" description="Ferric oxidoreductase" evidence="10">
    <location>
        <begin position="185"/>
        <end position="307"/>
    </location>
</feature>
<comment type="caution">
    <text evidence="14">The sequence shown here is derived from an EMBL/GenBank/DDBJ whole genome shotgun (WGS) entry which is preliminary data.</text>
</comment>
<dbReference type="Pfam" id="PF08030">
    <property type="entry name" value="NAD_binding_6"/>
    <property type="match status" value="1"/>
</dbReference>
<keyword evidence="2" id="KW-0813">Transport</keyword>
<keyword evidence="3 9" id="KW-0812">Transmembrane</keyword>
<reference evidence="14" key="1">
    <citation type="submission" date="2016-04" db="EMBL/GenBank/DDBJ databases">
        <authorList>
            <person name="Nguyen H.D."/>
            <person name="Kesanakurti P."/>
            <person name="Cullis J."/>
            <person name="Levesque C.A."/>
            <person name="Hambleton S."/>
        </authorList>
    </citation>
    <scope>NUCLEOTIDE SEQUENCE</scope>
    <source>
        <strain evidence="14">DAOMC 238032</strain>
    </source>
</reference>
<dbReference type="SFLD" id="SFLDG01168">
    <property type="entry name" value="Ferric_reductase_subgroup_(FRE"/>
    <property type="match status" value="1"/>
</dbReference>
<dbReference type="SFLD" id="SFLDS00052">
    <property type="entry name" value="Ferric_Reductase_Domain"/>
    <property type="match status" value="1"/>
</dbReference>
<keyword evidence="4" id="KW-0249">Electron transport</keyword>
<reference evidence="13" key="3">
    <citation type="submission" date="2020-10" db="EMBL/GenBank/DDBJ databases">
        <authorList>
            <person name="Sedaghatjoo S."/>
        </authorList>
    </citation>
    <scope>NUCLEOTIDE SEQUENCE</scope>
    <source>
        <strain evidence="13">AZH3</strain>
    </source>
</reference>
<keyword evidence="5 9" id="KW-1133">Transmembrane helix</keyword>
<evidence type="ECO:0000313" key="16">
    <source>
        <dbReference type="Proteomes" id="UP000836402"/>
    </source>
</evidence>
<organism evidence="14 15">
    <name type="scientific">Tilletia caries</name>
    <name type="common">wheat bunt fungus</name>
    <dbReference type="NCBI Taxonomy" id="13290"/>
    <lineage>
        <taxon>Eukaryota</taxon>
        <taxon>Fungi</taxon>
        <taxon>Dikarya</taxon>
        <taxon>Basidiomycota</taxon>
        <taxon>Ustilaginomycotina</taxon>
        <taxon>Exobasidiomycetes</taxon>
        <taxon>Tilletiales</taxon>
        <taxon>Tilletiaceae</taxon>
        <taxon>Tilletia</taxon>
    </lineage>
</organism>
<dbReference type="InterPro" id="IPR039261">
    <property type="entry name" value="FNR_nucleotide-bd"/>
</dbReference>
<evidence type="ECO:0008006" key="17">
    <source>
        <dbReference type="Google" id="ProtNLM"/>
    </source>
</evidence>
<protein>
    <recommendedName>
        <fullName evidence="17">FAD-binding FR-type domain-containing protein</fullName>
    </recommendedName>
</protein>
<dbReference type="Proteomes" id="UP000836402">
    <property type="component" value="Unassembled WGS sequence"/>
</dbReference>
<dbReference type="AlphaFoldDB" id="A0A177V4P8"/>
<evidence type="ECO:0000256" key="6">
    <source>
        <dbReference type="ARBA" id="ARBA00023002"/>
    </source>
</evidence>
<keyword evidence="7" id="KW-0406">Ion transport</keyword>
<dbReference type="PANTHER" id="PTHR32361:SF3">
    <property type="entry name" value="REDUCTASE, PUTATIVE (AFU_ORTHOLOGUE AFUA_6G13750)-RELATED"/>
    <property type="match status" value="1"/>
</dbReference>
<evidence type="ECO:0000256" key="2">
    <source>
        <dbReference type="ARBA" id="ARBA00022448"/>
    </source>
</evidence>
<feature type="domain" description="FAD-binding 8" evidence="11">
    <location>
        <begin position="370"/>
        <end position="470"/>
    </location>
</feature>
<dbReference type="CDD" id="cd06186">
    <property type="entry name" value="NOX_Duox_like_FAD_NADP"/>
    <property type="match status" value="1"/>
</dbReference>
<evidence type="ECO:0000313" key="14">
    <source>
        <dbReference type="EMBL" id="KAE8257036.1"/>
    </source>
</evidence>
<proteinExistence type="predicted"/>
<dbReference type="InterPro" id="IPR013112">
    <property type="entry name" value="FAD-bd_8"/>
</dbReference>
<dbReference type="GO" id="GO:0015677">
    <property type="term" value="P:copper ion import"/>
    <property type="evidence" value="ECO:0007669"/>
    <property type="project" value="TreeGrafter"/>
</dbReference>
<evidence type="ECO:0000259" key="11">
    <source>
        <dbReference type="Pfam" id="PF08022"/>
    </source>
</evidence>
<evidence type="ECO:0000256" key="9">
    <source>
        <dbReference type="SAM" id="Phobius"/>
    </source>
</evidence>
<reference evidence="14" key="2">
    <citation type="journal article" date="2019" name="IMA Fungus">
        <title>Genome sequencing and comparison of five Tilletia species to identify candidate genes for the detection of regulated species infecting wheat.</title>
        <authorList>
            <person name="Nguyen H.D.T."/>
            <person name="Sultana T."/>
            <person name="Kesanakurti P."/>
            <person name="Hambleton S."/>
        </authorList>
    </citation>
    <scope>NUCLEOTIDE SEQUENCE</scope>
    <source>
        <strain evidence="14">DAOMC 238032</strain>
    </source>
</reference>
<evidence type="ECO:0000256" key="1">
    <source>
        <dbReference type="ARBA" id="ARBA00004141"/>
    </source>
</evidence>
<dbReference type="GO" id="GO:0005886">
    <property type="term" value="C:plasma membrane"/>
    <property type="evidence" value="ECO:0007669"/>
    <property type="project" value="TreeGrafter"/>
</dbReference>
<dbReference type="SUPFAM" id="SSF52343">
    <property type="entry name" value="Ferredoxin reductase-like, C-terminal NADP-linked domain"/>
    <property type="match status" value="1"/>
</dbReference>
<dbReference type="Gene3D" id="3.40.50.80">
    <property type="entry name" value="Nucleotide-binding domain of ferredoxin-NADP reductase (FNR) module"/>
    <property type="match status" value="1"/>
</dbReference>
<evidence type="ECO:0000259" key="10">
    <source>
        <dbReference type="Pfam" id="PF01794"/>
    </source>
</evidence>
<dbReference type="InterPro" id="IPR013121">
    <property type="entry name" value="Fe_red_NAD-bd_6"/>
</dbReference>
<keyword evidence="6" id="KW-0560">Oxidoreductase</keyword>
<keyword evidence="8 9" id="KW-0472">Membrane</keyword>
<keyword evidence="16" id="KW-1185">Reference proteome</keyword>
<comment type="subcellular location">
    <subcellularLocation>
        <location evidence="1">Membrane</location>
        <topology evidence="1">Multi-pass membrane protein</topology>
    </subcellularLocation>
</comment>
<evidence type="ECO:0000259" key="12">
    <source>
        <dbReference type="Pfam" id="PF08030"/>
    </source>
</evidence>
<sequence>MSALQAPHIQDFHDGSKVEPHWGYADRVIPCTVDAGSCEYLDVVYSAHDRGMIYVAVIWATIFAILALYGTGRLIAPKFTSKIDACGPASSDEDPSHQRAPSVLNRHIAAAGATLRHYLLPDIGLRRIFGRVTRFQVLILAIFAGYIIIWSFLGMSYKRWITPVKKAPGKYNSRSTLGPFADRVGVLAFALTPLSILLSSRESVLSLITGVPYHHFNFLHRWLGHIIFIQSSVHTIGWCIVEIRLYQPQPSVGINWIKQPYMIWGVVAMFFLTSLWVLSMPFAIRAFGYEFFRKAHYVLAMVYVGACWGHWEHLKVFLIPSLVLWGIDRAVRIGRSALLHYKCLPGSMSASRFGFSAAPAQVTYFPDEKNGDIVRLDFQHPQRPWNIGQYFYLCFTEGSIWQSHPLTPLSLPIQDSAKLVTHSYIFRAKKGETKRIAMLAAEKCAMIDGPSSEAGKPTTGVILTGPYGASIMNGVGHDTNIFCLAGGTGVTFVLPVLLHLANTLAHDNKTARKIELCWVVRQAKDVEWVGAELDVLRAHPLITVRTFVTRDRVGHEANTEKNEVVDEAIGKEHHSAPGSNSGSGSAEVSVVNLPRITSSSPPTDHHRPDVSELIRDFVGTTVSTGETTVFVSGPGEMVSEARRAAAACNWGRAVLKERTGDYLRSSVRFVDDNRLEF</sequence>
<dbReference type="InterPro" id="IPR051410">
    <property type="entry name" value="Ferric/Cupric_Reductase"/>
</dbReference>
<name>A0A177V4P8_9BASI</name>
<accession>A0A177V4P8</accession>
<evidence type="ECO:0000256" key="5">
    <source>
        <dbReference type="ARBA" id="ARBA00022989"/>
    </source>
</evidence>
<dbReference type="Pfam" id="PF08022">
    <property type="entry name" value="FAD_binding_8"/>
    <property type="match status" value="1"/>
</dbReference>
<dbReference type="GO" id="GO:0006826">
    <property type="term" value="P:iron ion transport"/>
    <property type="evidence" value="ECO:0007669"/>
    <property type="project" value="TreeGrafter"/>
</dbReference>
<dbReference type="EMBL" id="CAJHJG010006239">
    <property type="protein sequence ID" value="CAD6955722.1"/>
    <property type="molecule type" value="Genomic_DNA"/>
</dbReference>
<feature type="transmembrane region" description="Helical" evidence="9">
    <location>
        <begin position="135"/>
        <end position="157"/>
    </location>
</feature>
<evidence type="ECO:0000313" key="13">
    <source>
        <dbReference type="EMBL" id="CAD6955722.1"/>
    </source>
</evidence>
<gene>
    <name evidence="14" type="ORF">A4X03_0g4810</name>
    <name evidence="13" type="ORF">JKIAZH3_G5739</name>
</gene>
<evidence type="ECO:0000256" key="3">
    <source>
        <dbReference type="ARBA" id="ARBA00022692"/>
    </source>
</evidence>